<sequence length="90" mass="10012">MERGARQEAWKLELRRAVSSSHIFWRVAVWFLSAGVGCWFIACALALPTHMELFRPGFIEGVIALSAWGYCRVPFRLQLDSGSVAAVSAV</sequence>
<evidence type="ECO:0000313" key="3">
    <source>
        <dbReference type="Proteomes" id="UP000248817"/>
    </source>
</evidence>
<dbReference type="EMBL" id="KZ825518">
    <property type="protein sequence ID" value="PYI30266.1"/>
    <property type="molecule type" value="Genomic_DNA"/>
</dbReference>
<evidence type="ECO:0000256" key="1">
    <source>
        <dbReference type="SAM" id="Phobius"/>
    </source>
</evidence>
<dbReference type="Proteomes" id="UP000248817">
    <property type="component" value="Unassembled WGS sequence"/>
</dbReference>
<name>A0A2V5J756_9EURO</name>
<accession>A0A2V5J756</accession>
<keyword evidence="1" id="KW-0472">Membrane</keyword>
<reference evidence="2 3" key="1">
    <citation type="submission" date="2018-02" db="EMBL/GenBank/DDBJ databases">
        <title>The genomes of Aspergillus section Nigri reveals drivers in fungal speciation.</title>
        <authorList>
            <consortium name="DOE Joint Genome Institute"/>
            <person name="Vesth T.C."/>
            <person name="Nybo J."/>
            <person name="Theobald S."/>
            <person name="Brandl J."/>
            <person name="Frisvad J.C."/>
            <person name="Nielsen K.F."/>
            <person name="Lyhne E.K."/>
            <person name="Kogle M.E."/>
            <person name="Kuo A."/>
            <person name="Riley R."/>
            <person name="Clum A."/>
            <person name="Nolan M."/>
            <person name="Lipzen A."/>
            <person name="Salamov A."/>
            <person name="Henrissat B."/>
            <person name="Wiebenga A."/>
            <person name="De vries R.P."/>
            <person name="Grigoriev I.V."/>
            <person name="Mortensen U.H."/>
            <person name="Andersen M.R."/>
            <person name="Baker S.E."/>
        </authorList>
    </citation>
    <scope>NUCLEOTIDE SEQUENCE [LARGE SCALE GENOMIC DNA]</scope>
    <source>
        <strain evidence="2 3">CBS 114.80</strain>
    </source>
</reference>
<gene>
    <name evidence="2" type="ORF">BP00DRAFT_426711</name>
</gene>
<organism evidence="2 3">
    <name type="scientific">Aspergillus indologenus CBS 114.80</name>
    <dbReference type="NCBI Taxonomy" id="1450541"/>
    <lineage>
        <taxon>Eukaryota</taxon>
        <taxon>Fungi</taxon>
        <taxon>Dikarya</taxon>
        <taxon>Ascomycota</taxon>
        <taxon>Pezizomycotina</taxon>
        <taxon>Eurotiomycetes</taxon>
        <taxon>Eurotiomycetidae</taxon>
        <taxon>Eurotiales</taxon>
        <taxon>Aspergillaceae</taxon>
        <taxon>Aspergillus</taxon>
        <taxon>Aspergillus subgen. Circumdati</taxon>
    </lineage>
</organism>
<keyword evidence="1" id="KW-1133">Transmembrane helix</keyword>
<protein>
    <submittedName>
        <fullName evidence="2">Uncharacterized protein</fullName>
    </submittedName>
</protein>
<dbReference type="AlphaFoldDB" id="A0A2V5J756"/>
<feature type="transmembrane region" description="Helical" evidence="1">
    <location>
        <begin position="23"/>
        <end position="47"/>
    </location>
</feature>
<evidence type="ECO:0000313" key="2">
    <source>
        <dbReference type="EMBL" id="PYI30266.1"/>
    </source>
</evidence>
<keyword evidence="1" id="KW-0812">Transmembrane</keyword>
<keyword evidence="3" id="KW-1185">Reference proteome</keyword>
<feature type="non-terminal residue" evidence="2">
    <location>
        <position position="90"/>
    </location>
</feature>
<proteinExistence type="predicted"/>